<reference evidence="4 5" key="1">
    <citation type="submission" date="2020-02" db="EMBL/GenBank/DDBJ databases">
        <title>Rhodobacter algicola sp. nov., isolated from microalga culture.</title>
        <authorList>
            <person name="Park C.-Y."/>
        </authorList>
    </citation>
    <scope>NUCLEOTIDE SEQUENCE [LARGE SCALE GENOMIC DNA]</scope>
    <source>
        <strain evidence="4 5">ETT8</strain>
    </source>
</reference>
<keyword evidence="3" id="KW-0472">Membrane</keyword>
<evidence type="ECO:0000256" key="2">
    <source>
        <dbReference type="ARBA" id="ARBA00022475"/>
    </source>
</evidence>
<accession>A0A6B3RLI7</accession>
<proteinExistence type="predicted"/>
<protein>
    <submittedName>
        <fullName evidence="4">DNA-binding protein</fullName>
    </submittedName>
</protein>
<gene>
    <name evidence="4" type="ORF">G3572_11960</name>
</gene>
<name>A0A6B3RLI7_9RHOB</name>
<dbReference type="CDD" id="cd09971">
    <property type="entry name" value="SdiA-regulated"/>
    <property type="match status" value="1"/>
</dbReference>
<keyword evidence="5" id="KW-1185">Reference proteome</keyword>
<dbReference type="InterPro" id="IPR009722">
    <property type="entry name" value="YjiK/CarP"/>
</dbReference>
<evidence type="ECO:0000313" key="4">
    <source>
        <dbReference type="EMBL" id="NEX46924.1"/>
    </source>
</evidence>
<keyword evidence="4" id="KW-0238">DNA-binding</keyword>
<dbReference type="GO" id="GO:0005886">
    <property type="term" value="C:plasma membrane"/>
    <property type="evidence" value="ECO:0007669"/>
    <property type="project" value="UniProtKB-SubCell"/>
</dbReference>
<keyword evidence="2" id="KW-1003">Cell membrane</keyword>
<dbReference type="EMBL" id="JAAIKE010000003">
    <property type="protein sequence ID" value="NEX46924.1"/>
    <property type="molecule type" value="Genomic_DNA"/>
</dbReference>
<evidence type="ECO:0000256" key="3">
    <source>
        <dbReference type="ARBA" id="ARBA00023136"/>
    </source>
</evidence>
<comment type="caution">
    <text evidence="4">The sequence shown here is derived from an EMBL/GenBank/DDBJ whole genome shotgun (WGS) entry which is preliminary data.</text>
</comment>
<comment type="subcellular location">
    <subcellularLocation>
        <location evidence="1">Cell membrane</location>
    </subcellularLocation>
</comment>
<dbReference type="AlphaFoldDB" id="A0A6B3RLI7"/>
<evidence type="ECO:0000313" key="5">
    <source>
        <dbReference type="Proteomes" id="UP000481421"/>
    </source>
</evidence>
<dbReference type="SUPFAM" id="SSF50956">
    <property type="entry name" value="Thermostable phytase (3-phytase)"/>
    <property type="match status" value="1"/>
</dbReference>
<sequence>MRRRLLALVLTLCLGAIVVFWASGRAAPFYFAWVTAQDAGVPHVLAANRIADIDGKAVEGLTSNLSGLTYSSRTDTLFAVINRPPQVAELSTDGRLLRLMPVLGSIDPEGISHIEGDTFVLSDEGDQSLHWVSIRPESTSVQLGQGHRMTLGIDYSRNMGFEGVSWDSVTRSLYLVQEMRPMRVIRVTGLDSAMRGGRLALDIRQWSLPSLKGFLMLDLSSVSFNESSETLLLLSHMSAFLAEFDADGQPLGFLSLRAGENGLADTIQQAEGLALDADGRLYIVSEPNLFYRFTAPQGAVRNAAR</sequence>
<dbReference type="GO" id="GO:0003677">
    <property type="term" value="F:DNA binding"/>
    <property type="evidence" value="ECO:0007669"/>
    <property type="project" value="UniProtKB-KW"/>
</dbReference>
<evidence type="ECO:0000256" key="1">
    <source>
        <dbReference type="ARBA" id="ARBA00004236"/>
    </source>
</evidence>
<organism evidence="4 5">
    <name type="scientific">Pseudotabrizicola algicola</name>
    <dbReference type="NCBI Taxonomy" id="2709381"/>
    <lineage>
        <taxon>Bacteria</taxon>
        <taxon>Pseudomonadati</taxon>
        <taxon>Pseudomonadota</taxon>
        <taxon>Alphaproteobacteria</taxon>
        <taxon>Rhodobacterales</taxon>
        <taxon>Paracoccaceae</taxon>
        <taxon>Pseudotabrizicola</taxon>
    </lineage>
</organism>
<dbReference type="Pfam" id="PF06977">
    <property type="entry name" value="SdiA-regulated"/>
    <property type="match status" value="1"/>
</dbReference>
<dbReference type="RefSeq" id="WP_164612053.1">
    <property type="nucleotide sequence ID" value="NZ_JAAIKE010000003.1"/>
</dbReference>
<dbReference type="Proteomes" id="UP000481421">
    <property type="component" value="Unassembled WGS sequence"/>
</dbReference>